<accession>G8R3Q5</accession>
<sequence length="801" mass="91047">MLKIFIENTRAYPVETTNMELLFTNSYFKKKATTNDIAYNTGFHATPELRAVLGHAQNRQVKLTKKEYTATVVLGKKSYTATFYLSSYEPDVYVGHLYINEYSIDIYDKKLTEFSWPLSGSWADQWQNSLDKVWPQTDIWFPGLVAYNFYDDPESLIADRTKPDFFGLLNENFGGPQQNYIGTDGRAKNKYTVVPQPSLLSILRMCVHSIGYRIDGDFVRDESVRRMFIHSNKSLDFISPPETLVLGSASNNTTWQYTLNGVSQHINLIDTDSTYHFNVATNYYTIKTHGKHSIEASLDFTHATGAVSGIKLVVYKETSASVFTPLLESTVSTEPDGRLTINTDFVIQQHDLNYRLYFAIEGTSPNSSTKATITGFNVTIDASGNQYFEVASRTTDMIYDFSPGADIDIQHASTSDVSILSNHYTIPHQGILRVLFRFTYYAANIPAVDMRIFKNGTQFKSATKSNVDAVAIPNTNMVSITAEWEFNTYNIVGDTLTFRVQHPTDPGVNMAEVDLEFEYTDGLNKLVNYFDPTDLNQLVPAITFGRFLDAILQRGIGMDVNPIEKVIYFNIKENLSQSQSYFDLSKAPFSSGTKEFSQPDLPQLYKYDLYDEDNPDLPTEYAKLLLYNNDNEWSVLSADPSDIKFEEQKITLHPLPASVQFPTEVNPLNYPGPSITTLETMEEGFVHNDSARNRELSTLYFGIYQPLTTGINTRTPIARYTDGFIDITLDPTNIKSLLHKYVAWKQYLDTLPLQSTYTFYHILSLPSSLDKIIFKKQSFIWQEARITYSVNKPVEVELLLR</sequence>
<dbReference type="Proteomes" id="UP000005631">
    <property type="component" value="Chromosome"/>
</dbReference>
<dbReference type="AlphaFoldDB" id="G8R3Q5"/>
<dbReference type="EMBL" id="CP003156">
    <property type="protein sequence ID" value="AEV34142.1"/>
    <property type="molecule type" value="Genomic_DNA"/>
</dbReference>
<dbReference type="KEGG" id="oho:Oweho_3191"/>
<evidence type="ECO:0000313" key="2">
    <source>
        <dbReference type="Proteomes" id="UP000005631"/>
    </source>
</evidence>
<organism evidence="1 2">
    <name type="scientific">Owenweeksia hongkongensis (strain DSM 17368 / CIP 108786 / JCM 12287 / NRRL B-23963 / UST20020801)</name>
    <dbReference type="NCBI Taxonomy" id="926562"/>
    <lineage>
        <taxon>Bacteria</taxon>
        <taxon>Pseudomonadati</taxon>
        <taxon>Bacteroidota</taxon>
        <taxon>Flavobacteriia</taxon>
        <taxon>Flavobacteriales</taxon>
        <taxon>Owenweeksiaceae</taxon>
        <taxon>Owenweeksia</taxon>
    </lineage>
</organism>
<proteinExistence type="predicted"/>
<protein>
    <submittedName>
        <fullName evidence="1">Uncharacterized protein</fullName>
    </submittedName>
</protein>
<keyword evidence="2" id="KW-1185">Reference proteome</keyword>
<reference evidence="1 2" key="1">
    <citation type="journal article" date="2012" name="Stand. Genomic Sci.">
        <title>Genome sequence of the orange-pigmented seawater bacterium Owenweeksia hongkongensis type strain (UST20020801(T)).</title>
        <authorList>
            <person name="Riedel T."/>
            <person name="Held B."/>
            <person name="Nolan M."/>
            <person name="Lucas S."/>
            <person name="Lapidus A."/>
            <person name="Tice H."/>
            <person name="Del Rio T.G."/>
            <person name="Cheng J.F."/>
            <person name="Han C."/>
            <person name="Tapia R."/>
            <person name="Goodwin L.A."/>
            <person name="Pitluck S."/>
            <person name="Liolios K."/>
            <person name="Mavromatis K."/>
            <person name="Pagani I."/>
            <person name="Ivanova N."/>
            <person name="Mikhailova N."/>
            <person name="Pati A."/>
            <person name="Chen A."/>
            <person name="Palaniappan K."/>
            <person name="Rohde M."/>
            <person name="Tindall B.J."/>
            <person name="Detter J.C."/>
            <person name="Goker M."/>
            <person name="Woyke T."/>
            <person name="Bristow J."/>
            <person name="Eisen J.A."/>
            <person name="Markowitz V."/>
            <person name="Hugenholtz P."/>
            <person name="Klenk H.P."/>
            <person name="Kyrpides N.C."/>
        </authorList>
    </citation>
    <scope>NUCLEOTIDE SEQUENCE</scope>
    <source>
        <strain evidence="2">DSM 17368 / JCM 12287 / NRRL B-23963</strain>
    </source>
</reference>
<dbReference type="HOGENOM" id="CLU_351206_0_0_10"/>
<gene>
    <name evidence="1" type="ordered locus">Oweho_3191</name>
</gene>
<dbReference type="STRING" id="926562.Oweho_3191"/>
<evidence type="ECO:0000313" key="1">
    <source>
        <dbReference type="EMBL" id="AEV34142.1"/>
    </source>
</evidence>
<name>G8R3Q5_OWEHD</name>